<evidence type="ECO:0000259" key="2">
    <source>
        <dbReference type="Pfam" id="PF00685"/>
    </source>
</evidence>
<proteinExistence type="inferred from homology"/>
<protein>
    <recommendedName>
        <fullName evidence="1">Sulfotransferase</fullName>
        <ecNumber evidence="1">2.8.2.-</ecNumber>
    </recommendedName>
</protein>
<sequence>MASQRDNDDKGTGEKEGLELVVADGLLMRPGIMQHWEKIKNFEARPEDIFIASYPKSGLMWTIQVMEMIKLQGDVEAYKVNKTLIPFLEYCLPNEEPAVKELWEGFETAKGDLGFHGCFL</sequence>
<dbReference type="InterPro" id="IPR000863">
    <property type="entry name" value="Sulfotransferase_dom"/>
</dbReference>
<name>A0A8C4R2U7_EPTBU</name>
<dbReference type="Ensembl" id="ENSEBUT00000024096.1">
    <property type="protein sequence ID" value="ENSEBUP00000023520.1"/>
    <property type="gene ID" value="ENSEBUG00000014485.1"/>
</dbReference>
<reference evidence="3" key="1">
    <citation type="submission" date="2025-08" db="UniProtKB">
        <authorList>
            <consortium name="Ensembl"/>
        </authorList>
    </citation>
    <scope>IDENTIFICATION</scope>
</reference>
<dbReference type="Pfam" id="PF00685">
    <property type="entry name" value="Sulfotransfer_1"/>
    <property type="match status" value="1"/>
</dbReference>
<evidence type="ECO:0000313" key="4">
    <source>
        <dbReference type="Proteomes" id="UP000694388"/>
    </source>
</evidence>
<reference evidence="3" key="2">
    <citation type="submission" date="2025-09" db="UniProtKB">
        <authorList>
            <consortium name="Ensembl"/>
        </authorList>
    </citation>
    <scope>IDENTIFICATION</scope>
</reference>
<keyword evidence="4" id="KW-1185">Reference proteome</keyword>
<dbReference type="InterPro" id="IPR027417">
    <property type="entry name" value="P-loop_NTPase"/>
</dbReference>
<dbReference type="Gene3D" id="3.40.50.300">
    <property type="entry name" value="P-loop containing nucleotide triphosphate hydrolases"/>
    <property type="match status" value="1"/>
</dbReference>
<comment type="similarity">
    <text evidence="1">Belongs to the sulfotransferase 1 family.</text>
</comment>
<dbReference type="SUPFAM" id="SSF52540">
    <property type="entry name" value="P-loop containing nucleoside triphosphate hydrolases"/>
    <property type="match status" value="1"/>
</dbReference>
<accession>A0A8C4R2U7</accession>
<organism evidence="3 4">
    <name type="scientific">Eptatretus burgeri</name>
    <name type="common">Inshore hagfish</name>
    <dbReference type="NCBI Taxonomy" id="7764"/>
    <lineage>
        <taxon>Eukaryota</taxon>
        <taxon>Metazoa</taxon>
        <taxon>Chordata</taxon>
        <taxon>Craniata</taxon>
        <taxon>Vertebrata</taxon>
        <taxon>Cyclostomata</taxon>
        <taxon>Myxini</taxon>
        <taxon>Myxiniformes</taxon>
        <taxon>Myxinidae</taxon>
        <taxon>Eptatretinae</taxon>
        <taxon>Eptatretus</taxon>
    </lineage>
</organism>
<evidence type="ECO:0000313" key="3">
    <source>
        <dbReference type="Ensembl" id="ENSEBUP00000023520.1"/>
    </source>
</evidence>
<keyword evidence="1" id="KW-0808">Transferase</keyword>
<dbReference type="AlphaFoldDB" id="A0A8C4R2U7"/>
<dbReference type="EC" id="2.8.2.-" evidence="1"/>
<dbReference type="GO" id="GO:0008146">
    <property type="term" value="F:sulfotransferase activity"/>
    <property type="evidence" value="ECO:0007669"/>
    <property type="project" value="InterPro"/>
</dbReference>
<feature type="domain" description="Sulfotransferase" evidence="2">
    <location>
        <begin position="46"/>
        <end position="92"/>
    </location>
</feature>
<dbReference type="Proteomes" id="UP000694388">
    <property type="component" value="Unplaced"/>
</dbReference>
<evidence type="ECO:0000256" key="1">
    <source>
        <dbReference type="RuleBase" id="RU361155"/>
    </source>
</evidence>